<reference evidence="1" key="1">
    <citation type="journal article" date="2023" name="Front. Microbiol.">
        <title>Genomic-based phylogenetic and metabolic analyses of the genus Natronomonas, and description of Natronomonas aquatica sp. nov.</title>
        <authorList>
            <person name="Garcia-Roldan A."/>
            <person name="Duran-Viseras A."/>
            <person name="de la Haba R.R."/>
            <person name="Corral P."/>
            <person name="Sanchez-Porro C."/>
            <person name="Ventosa A."/>
        </authorList>
    </citation>
    <scope>NUCLEOTIDE SEQUENCE</scope>
    <source>
        <strain evidence="1">F2-12</strain>
    </source>
</reference>
<accession>A0A9R1CQL4</accession>
<dbReference type="PROSITE" id="PS51257">
    <property type="entry name" value="PROKAR_LIPOPROTEIN"/>
    <property type="match status" value="1"/>
</dbReference>
<evidence type="ECO:0000313" key="1">
    <source>
        <dbReference type="EMBL" id="MCQ4332100.1"/>
    </source>
</evidence>
<organism evidence="1 2">
    <name type="scientific">Natronomonas aquatica</name>
    <dbReference type="NCBI Taxonomy" id="2841590"/>
    <lineage>
        <taxon>Archaea</taxon>
        <taxon>Methanobacteriati</taxon>
        <taxon>Methanobacteriota</taxon>
        <taxon>Stenosarchaea group</taxon>
        <taxon>Halobacteria</taxon>
        <taxon>Halobacteriales</taxon>
        <taxon>Natronomonadaceae</taxon>
        <taxon>Natronomonas</taxon>
    </lineage>
</organism>
<comment type="caution">
    <text evidence="1">The sequence shown here is derived from an EMBL/GenBank/DDBJ whole genome shotgun (WGS) entry which is preliminary data.</text>
</comment>
<dbReference type="InterPro" id="IPR006059">
    <property type="entry name" value="SBP"/>
</dbReference>
<dbReference type="EMBL" id="JAHLKM010000001">
    <property type="protein sequence ID" value="MCQ4332100.1"/>
    <property type="molecule type" value="Genomic_DNA"/>
</dbReference>
<dbReference type="Gene3D" id="3.40.190.10">
    <property type="entry name" value="Periplasmic binding protein-like II"/>
    <property type="match status" value="2"/>
</dbReference>
<gene>
    <name evidence="1" type="ORF">KM295_01085</name>
</gene>
<proteinExistence type="predicted"/>
<protein>
    <submittedName>
        <fullName evidence="1">Extracellular solute-binding protein</fullName>
    </submittedName>
</protein>
<name>A0A9R1CQL4_9EURY</name>
<dbReference type="Proteomes" id="UP001139494">
    <property type="component" value="Unassembled WGS sequence"/>
</dbReference>
<keyword evidence="2" id="KW-1185">Reference proteome</keyword>
<dbReference type="RefSeq" id="WP_256028017.1">
    <property type="nucleotide sequence ID" value="NZ_JAHLKM010000001.1"/>
</dbReference>
<evidence type="ECO:0000313" key="2">
    <source>
        <dbReference type="Proteomes" id="UP001139494"/>
    </source>
</evidence>
<dbReference type="SUPFAM" id="SSF53850">
    <property type="entry name" value="Periplasmic binding protein-like II"/>
    <property type="match status" value="1"/>
</dbReference>
<dbReference type="AlphaFoldDB" id="A0A9R1CQL4"/>
<dbReference type="Pfam" id="PF01547">
    <property type="entry name" value="SBP_bac_1"/>
    <property type="match status" value="1"/>
</dbReference>
<sequence length="338" mass="37980">MTYLTRRDALKATAASVTVSMAGCLARGSGQDLSSVEEWPPDRNASEIELWTWQRYWGDQAMGFKHAEDLEGFDRIVVPSFEQERRLRDGEAPDVVHLFSRQFANAMEEGLLQPLPTDVMPVWPPEVPLRGQELSFYGQDGDFYGYPQAPVAMSLAYHFDVLSEATDWSLLWDEAHEGRVSMPADPVLLGQIGALYTGQDPFDPEDPDAVREALLEQEPIVDNYWTHWFDAWTKFEQGELDVGVLPHPRMCLCSQDYTPIRYGNPGGRIYAQSTLAVPADAANPYLAAEFLNWSANLKVGTETGWFADEWDLYSDRPVSGEARETYRSVAADLGIEEA</sequence>